<gene>
    <name evidence="7" type="primary">pi063_0</name>
    <name evidence="7" type="ORF">g.130712</name>
</gene>
<keyword evidence="5 6" id="KW-0472">Membrane</keyword>
<dbReference type="GO" id="GO:0016020">
    <property type="term" value="C:membrane"/>
    <property type="evidence" value="ECO:0007669"/>
    <property type="project" value="UniProtKB-SubCell"/>
</dbReference>
<accession>A0A1D1XKC2</accession>
<evidence type="ECO:0000256" key="1">
    <source>
        <dbReference type="ARBA" id="ARBA00004141"/>
    </source>
</evidence>
<name>A0A1D1XKC2_9ARAE</name>
<organism evidence="7">
    <name type="scientific">Anthurium amnicola</name>
    <dbReference type="NCBI Taxonomy" id="1678845"/>
    <lineage>
        <taxon>Eukaryota</taxon>
        <taxon>Viridiplantae</taxon>
        <taxon>Streptophyta</taxon>
        <taxon>Embryophyta</taxon>
        <taxon>Tracheophyta</taxon>
        <taxon>Spermatophyta</taxon>
        <taxon>Magnoliopsida</taxon>
        <taxon>Liliopsida</taxon>
        <taxon>Araceae</taxon>
        <taxon>Pothoideae</taxon>
        <taxon>Potheae</taxon>
        <taxon>Anthurium</taxon>
    </lineage>
</organism>
<dbReference type="PANTHER" id="PTHR13180">
    <property type="entry name" value="SMALL MEMBRANE PROTEIN-RELATED"/>
    <property type="match status" value="1"/>
</dbReference>
<comment type="similarity">
    <text evidence="2">Belongs to the UPF0220 family.</text>
</comment>
<comment type="subcellular location">
    <subcellularLocation>
        <location evidence="1">Membrane</location>
        <topology evidence="1">Multi-pass membrane protein</topology>
    </subcellularLocation>
</comment>
<sequence>MAGRWDDYYDDRRVCLIPLPRFPRLAEKKRDIGVYFSGVLFAVGWWFFIDAVVYAATMEDPPVSIKLEDWISGIISTVGMIIVNSIDKTRLTADDFTYSGSGIAWKARLFLFVGFACMAGGLAGSLTVLILKYIVPDIPMPAFYFGIAEVTQNIAIMLSSAVLWVAQNTENNYQNFSYML</sequence>
<feature type="transmembrane region" description="Helical" evidence="6">
    <location>
        <begin position="70"/>
        <end position="86"/>
    </location>
</feature>
<evidence type="ECO:0000256" key="4">
    <source>
        <dbReference type="ARBA" id="ARBA00022989"/>
    </source>
</evidence>
<dbReference type="EMBL" id="GDJX01025124">
    <property type="protein sequence ID" value="JAT42812.1"/>
    <property type="molecule type" value="Transcribed_RNA"/>
</dbReference>
<evidence type="ECO:0000256" key="3">
    <source>
        <dbReference type="ARBA" id="ARBA00022692"/>
    </source>
</evidence>
<dbReference type="AlphaFoldDB" id="A0A1D1XKC2"/>
<protein>
    <submittedName>
        <fullName evidence="7">UPF0220 protein C8D2.02c</fullName>
    </submittedName>
</protein>
<keyword evidence="3 6" id="KW-0812">Transmembrane</keyword>
<feature type="transmembrane region" description="Helical" evidence="6">
    <location>
        <begin position="143"/>
        <end position="166"/>
    </location>
</feature>
<evidence type="ECO:0000313" key="7">
    <source>
        <dbReference type="EMBL" id="JAT42812.1"/>
    </source>
</evidence>
<feature type="transmembrane region" description="Helical" evidence="6">
    <location>
        <begin position="107"/>
        <end position="131"/>
    </location>
</feature>
<evidence type="ECO:0000256" key="5">
    <source>
        <dbReference type="ARBA" id="ARBA00023136"/>
    </source>
</evidence>
<feature type="transmembrane region" description="Helical" evidence="6">
    <location>
        <begin position="32"/>
        <end position="58"/>
    </location>
</feature>
<dbReference type="InterPro" id="IPR007919">
    <property type="entry name" value="UPF0220"/>
</dbReference>
<evidence type="ECO:0000256" key="6">
    <source>
        <dbReference type="SAM" id="Phobius"/>
    </source>
</evidence>
<keyword evidence="4 6" id="KW-1133">Transmembrane helix</keyword>
<evidence type="ECO:0000256" key="2">
    <source>
        <dbReference type="ARBA" id="ARBA00005335"/>
    </source>
</evidence>
<reference evidence="7" key="1">
    <citation type="submission" date="2015-07" db="EMBL/GenBank/DDBJ databases">
        <title>Transcriptome Assembly of Anthurium amnicola.</title>
        <authorList>
            <person name="Suzuki J."/>
        </authorList>
    </citation>
    <scope>NUCLEOTIDE SEQUENCE</scope>
</reference>
<proteinExistence type="inferred from homology"/>
<dbReference type="Pfam" id="PF05255">
    <property type="entry name" value="UPF0220"/>
    <property type="match status" value="1"/>
</dbReference>